<dbReference type="AlphaFoldDB" id="A0A5C6ANK2"/>
<sequence length="72" mass="8060">MMLDPEPSEMLDHHEFGPGAKPVQGKYARRYEQGTNVVLLDPDLAKRFPTSVAVNDALRHFLQLDPKTPTDG</sequence>
<proteinExistence type="predicted"/>
<feature type="region of interest" description="Disordered" evidence="1">
    <location>
        <begin position="1"/>
        <end position="22"/>
    </location>
</feature>
<keyword evidence="3" id="KW-1185">Reference proteome</keyword>
<dbReference type="Proteomes" id="UP000316213">
    <property type="component" value="Unassembled WGS sequence"/>
</dbReference>
<gene>
    <name evidence="2" type="ORF">Pla100_12900</name>
</gene>
<accession>A0A5C6ANK2</accession>
<evidence type="ECO:0000313" key="3">
    <source>
        <dbReference type="Proteomes" id="UP000316213"/>
    </source>
</evidence>
<organism evidence="2 3">
    <name type="scientific">Neorhodopirellula pilleata</name>
    <dbReference type="NCBI Taxonomy" id="2714738"/>
    <lineage>
        <taxon>Bacteria</taxon>
        <taxon>Pseudomonadati</taxon>
        <taxon>Planctomycetota</taxon>
        <taxon>Planctomycetia</taxon>
        <taxon>Pirellulales</taxon>
        <taxon>Pirellulaceae</taxon>
        <taxon>Neorhodopirellula</taxon>
    </lineage>
</organism>
<reference evidence="2 3" key="1">
    <citation type="submission" date="2019-02" db="EMBL/GenBank/DDBJ databases">
        <title>Deep-cultivation of Planctomycetes and their phenomic and genomic characterization uncovers novel biology.</title>
        <authorList>
            <person name="Wiegand S."/>
            <person name="Jogler M."/>
            <person name="Boedeker C."/>
            <person name="Pinto D."/>
            <person name="Vollmers J."/>
            <person name="Rivas-Marin E."/>
            <person name="Kohn T."/>
            <person name="Peeters S.H."/>
            <person name="Heuer A."/>
            <person name="Rast P."/>
            <person name="Oberbeckmann S."/>
            <person name="Bunk B."/>
            <person name="Jeske O."/>
            <person name="Meyerdierks A."/>
            <person name="Storesund J.E."/>
            <person name="Kallscheuer N."/>
            <person name="Luecker S."/>
            <person name="Lage O.M."/>
            <person name="Pohl T."/>
            <person name="Merkel B.J."/>
            <person name="Hornburger P."/>
            <person name="Mueller R.-W."/>
            <person name="Bruemmer F."/>
            <person name="Labrenz M."/>
            <person name="Spormann A.M."/>
            <person name="Op Den Camp H."/>
            <person name="Overmann J."/>
            <person name="Amann R."/>
            <person name="Jetten M.S.M."/>
            <person name="Mascher T."/>
            <person name="Medema M.H."/>
            <person name="Devos D.P."/>
            <person name="Kaster A.-K."/>
            <person name="Ovreas L."/>
            <person name="Rohde M."/>
            <person name="Galperin M.Y."/>
            <person name="Jogler C."/>
        </authorList>
    </citation>
    <scope>NUCLEOTIDE SEQUENCE [LARGE SCALE GENOMIC DNA]</scope>
    <source>
        <strain evidence="2 3">Pla100</strain>
    </source>
</reference>
<dbReference type="EMBL" id="SJPM01000002">
    <property type="protein sequence ID" value="TWU01555.1"/>
    <property type="molecule type" value="Genomic_DNA"/>
</dbReference>
<evidence type="ECO:0000313" key="2">
    <source>
        <dbReference type="EMBL" id="TWU01555.1"/>
    </source>
</evidence>
<name>A0A5C6ANK2_9BACT</name>
<dbReference type="RefSeq" id="WP_197167736.1">
    <property type="nucleotide sequence ID" value="NZ_SJPM01000002.1"/>
</dbReference>
<evidence type="ECO:0000256" key="1">
    <source>
        <dbReference type="SAM" id="MobiDB-lite"/>
    </source>
</evidence>
<protein>
    <submittedName>
        <fullName evidence="2">Uncharacterized protein</fullName>
    </submittedName>
</protein>
<comment type="caution">
    <text evidence="2">The sequence shown here is derived from an EMBL/GenBank/DDBJ whole genome shotgun (WGS) entry which is preliminary data.</text>
</comment>